<organism evidence="2 3">
    <name type="scientific">Thalassiosira oceanica</name>
    <name type="common">Marine diatom</name>
    <dbReference type="NCBI Taxonomy" id="159749"/>
    <lineage>
        <taxon>Eukaryota</taxon>
        <taxon>Sar</taxon>
        <taxon>Stramenopiles</taxon>
        <taxon>Ochrophyta</taxon>
        <taxon>Bacillariophyta</taxon>
        <taxon>Coscinodiscophyceae</taxon>
        <taxon>Thalassiosirophycidae</taxon>
        <taxon>Thalassiosirales</taxon>
        <taxon>Thalassiosiraceae</taxon>
        <taxon>Thalassiosira</taxon>
    </lineage>
</organism>
<evidence type="ECO:0000313" key="3">
    <source>
        <dbReference type="Proteomes" id="UP000266841"/>
    </source>
</evidence>
<protein>
    <recommendedName>
        <fullName evidence="4">Sfi1 spindle body domain-containing protein</fullName>
    </recommendedName>
</protein>
<proteinExistence type="predicted"/>
<accession>K0S803</accession>
<feature type="compositionally biased region" description="Basic and acidic residues" evidence="1">
    <location>
        <begin position="244"/>
        <end position="253"/>
    </location>
</feature>
<dbReference type="Proteomes" id="UP000266841">
    <property type="component" value="Unassembled WGS sequence"/>
</dbReference>
<evidence type="ECO:0000256" key="1">
    <source>
        <dbReference type="SAM" id="MobiDB-lite"/>
    </source>
</evidence>
<dbReference type="AlphaFoldDB" id="K0S803"/>
<comment type="caution">
    <text evidence="2">The sequence shown here is derived from an EMBL/GenBank/DDBJ whole genome shotgun (WGS) entry which is preliminary data.</text>
</comment>
<sequence length="499" mass="57890">MHDKDAKDVIALMNNLLLQDEASPSSCKEGSHSLHEFDFDKEFGSLLCNSELANDNNVVGEFNVDGKEDEEFGSLLCNSKITDGILADEFTFDGENVADLFRSMHDQTQLKASFQSWRGVCVERKGQRCRSFGAWKKIVRDKADKANRSVLRFRRQQKLRRARRILSVWQETVVSRSALLNQISSNHGLKVKTAVFSRWKDMTKASRRILLVHRAESKYHRPQARVSQVKANAIEKSLHPKGHGRNEQEDRGTRKTPCTSKGQVRGEGKGARNHESGRAEEKGPGGHLEHRRFLEEKRQQARNRANEIARRKDQMRAAINHSNRLLKRRCLKRWTLIFDAKAFNERKACLAWQDRTLEKVYLLWKGKALDLRQSREQLEIDRHNQAVSFYNRSLVSKAWAAWEDFSIHKREQSEHLLLQMLKSKKGAVMRAWKLQVVDMQEVRTNKERIADEHRKGCLKAFVLNSWANGAALMQEERRIDALVQEKWKQVDVWLDQASF</sequence>
<keyword evidence="3" id="KW-1185">Reference proteome</keyword>
<reference evidence="2 3" key="1">
    <citation type="journal article" date="2012" name="Genome Biol.">
        <title>Genome and low-iron response of an oceanic diatom adapted to chronic iron limitation.</title>
        <authorList>
            <person name="Lommer M."/>
            <person name="Specht M."/>
            <person name="Roy A.S."/>
            <person name="Kraemer L."/>
            <person name="Andreson R."/>
            <person name="Gutowska M.A."/>
            <person name="Wolf J."/>
            <person name="Bergner S.V."/>
            <person name="Schilhabel M.B."/>
            <person name="Klostermeier U.C."/>
            <person name="Beiko R.G."/>
            <person name="Rosenstiel P."/>
            <person name="Hippler M."/>
            <person name="Laroche J."/>
        </authorList>
    </citation>
    <scope>NUCLEOTIDE SEQUENCE [LARGE SCALE GENOMIC DNA]</scope>
    <source>
        <strain evidence="2 3">CCMP1005</strain>
    </source>
</reference>
<evidence type="ECO:0008006" key="4">
    <source>
        <dbReference type="Google" id="ProtNLM"/>
    </source>
</evidence>
<feature type="compositionally biased region" description="Basic and acidic residues" evidence="1">
    <location>
        <begin position="264"/>
        <end position="292"/>
    </location>
</feature>
<feature type="region of interest" description="Disordered" evidence="1">
    <location>
        <begin position="219"/>
        <end position="292"/>
    </location>
</feature>
<gene>
    <name evidence="2" type="ORF">THAOC_25369</name>
</gene>
<evidence type="ECO:0000313" key="2">
    <source>
        <dbReference type="EMBL" id="EJK54957.1"/>
    </source>
</evidence>
<dbReference type="EMBL" id="AGNL01034982">
    <property type="protein sequence ID" value="EJK54957.1"/>
    <property type="molecule type" value="Genomic_DNA"/>
</dbReference>
<name>K0S803_THAOC</name>